<dbReference type="EMBL" id="VUJX02000001">
    <property type="protein sequence ID" value="KAL0943926.1"/>
    <property type="molecule type" value="Genomic_DNA"/>
</dbReference>
<evidence type="ECO:0000313" key="1">
    <source>
        <dbReference type="EMBL" id="KAL0943926.1"/>
    </source>
</evidence>
<reference evidence="1 2" key="1">
    <citation type="journal article" date="2020" name="Phytopathology">
        <title>Genome Sequence Resources of Colletotrichum truncatum, C. plurivorum, C. musicola, and C. sojae: Four Species Pathogenic to Soybean (Glycine max).</title>
        <authorList>
            <person name="Rogerio F."/>
            <person name="Boufleur T.R."/>
            <person name="Ciampi-Guillardi M."/>
            <person name="Sukno S.A."/>
            <person name="Thon M.R."/>
            <person name="Massola Junior N.S."/>
            <person name="Baroncelli R."/>
        </authorList>
    </citation>
    <scope>NUCLEOTIDE SEQUENCE [LARGE SCALE GENOMIC DNA]</scope>
    <source>
        <strain evidence="1 2">CMES1059</strain>
    </source>
</reference>
<sequence>MIESRYVRKHKSGQPSVPTKDRLKSLDPEYPPGSLLHSVMSSPAHQQCCHQLGLPAKQTLFAVLTTVSRGGNADIVMFQSGQK</sequence>
<keyword evidence="2" id="KW-1185">Reference proteome</keyword>
<evidence type="ECO:0000313" key="2">
    <source>
        <dbReference type="Proteomes" id="UP000805649"/>
    </source>
</evidence>
<organism evidence="1 2">
    <name type="scientific">Colletotrichum truncatum</name>
    <name type="common">Anthracnose fungus</name>
    <name type="synonym">Colletotrichum capsici</name>
    <dbReference type="NCBI Taxonomy" id="5467"/>
    <lineage>
        <taxon>Eukaryota</taxon>
        <taxon>Fungi</taxon>
        <taxon>Dikarya</taxon>
        <taxon>Ascomycota</taxon>
        <taxon>Pezizomycotina</taxon>
        <taxon>Sordariomycetes</taxon>
        <taxon>Hypocreomycetidae</taxon>
        <taxon>Glomerellales</taxon>
        <taxon>Glomerellaceae</taxon>
        <taxon>Colletotrichum</taxon>
        <taxon>Colletotrichum truncatum species complex</taxon>
    </lineage>
</organism>
<dbReference type="Proteomes" id="UP000805649">
    <property type="component" value="Unassembled WGS sequence"/>
</dbReference>
<gene>
    <name evidence="1" type="ORF">CTRU02_201813</name>
</gene>
<protein>
    <submittedName>
        <fullName evidence="1">Uncharacterized protein</fullName>
    </submittedName>
</protein>
<name>A0ACC3ZIH3_COLTU</name>
<proteinExistence type="predicted"/>
<comment type="caution">
    <text evidence="1">The sequence shown here is derived from an EMBL/GenBank/DDBJ whole genome shotgun (WGS) entry which is preliminary data.</text>
</comment>
<accession>A0ACC3ZIH3</accession>